<sequence length="55" mass="6346">MQSQTPDAEIPDLDLDVDLDLDLAARRERARRAMAADPVIRLAILLRRFWDVVGW</sequence>
<feature type="non-terminal residue" evidence="1">
    <location>
        <position position="55"/>
    </location>
</feature>
<proteinExistence type="predicted"/>
<dbReference type="EMBL" id="JAWDJW010004877">
    <property type="protein sequence ID" value="KAK3071121.1"/>
    <property type="molecule type" value="Genomic_DNA"/>
</dbReference>
<protein>
    <submittedName>
        <fullName evidence="1">Uncharacterized protein</fullName>
    </submittedName>
</protein>
<gene>
    <name evidence="1" type="ORF">LTS18_014926</name>
</gene>
<comment type="caution">
    <text evidence="1">The sequence shown here is derived from an EMBL/GenBank/DDBJ whole genome shotgun (WGS) entry which is preliminary data.</text>
</comment>
<accession>A0ACC3DGF5</accession>
<reference evidence="1" key="1">
    <citation type="submission" date="2024-09" db="EMBL/GenBank/DDBJ databases">
        <title>Black Yeasts Isolated from many extreme environments.</title>
        <authorList>
            <person name="Coleine C."/>
            <person name="Stajich J.E."/>
            <person name="Selbmann L."/>
        </authorList>
    </citation>
    <scope>NUCLEOTIDE SEQUENCE</scope>
    <source>
        <strain evidence="1">CCFEE 5737</strain>
    </source>
</reference>
<name>A0ACC3DGF5_9PEZI</name>
<organism evidence="1 2">
    <name type="scientific">Coniosporium uncinatum</name>
    <dbReference type="NCBI Taxonomy" id="93489"/>
    <lineage>
        <taxon>Eukaryota</taxon>
        <taxon>Fungi</taxon>
        <taxon>Dikarya</taxon>
        <taxon>Ascomycota</taxon>
        <taxon>Pezizomycotina</taxon>
        <taxon>Dothideomycetes</taxon>
        <taxon>Dothideomycetes incertae sedis</taxon>
        <taxon>Coniosporium</taxon>
    </lineage>
</organism>
<evidence type="ECO:0000313" key="2">
    <source>
        <dbReference type="Proteomes" id="UP001186974"/>
    </source>
</evidence>
<evidence type="ECO:0000313" key="1">
    <source>
        <dbReference type="EMBL" id="KAK3071121.1"/>
    </source>
</evidence>
<dbReference type="Proteomes" id="UP001186974">
    <property type="component" value="Unassembled WGS sequence"/>
</dbReference>
<keyword evidence="2" id="KW-1185">Reference proteome</keyword>